<protein>
    <submittedName>
        <fullName evidence="3">Uncharacterized protein</fullName>
    </submittedName>
</protein>
<gene>
    <name evidence="3" type="ORF">GCM10007418_08330</name>
</gene>
<feature type="region of interest" description="Disordered" evidence="1">
    <location>
        <begin position="1"/>
        <end position="30"/>
    </location>
</feature>
<evidence type="ECO:0000256" key="2">
    <source>
        <dbReference type="SAM" id="Phobius"/>
    </source>
</evidence>
<evidence type="ECO:0000313" key="3">
    <source>
        <dbReference type="EMBL" id="GGC90979.1"/>
    </source>
</evidence>
<feature type="region of interest" description="Disordered" evidence="1">
    <location>
        <begin position="54"/>
        <end position="94"/>
    </location>
</feature>
<keyword evidence="2" id="KW-1133">Transmembrane helix</keyword>
<comment type="caution">
    <text evidence="3">The sequence shown here is derived from an EMBL/GenBank/DDBJ whole genome shotgun (WGS) entry which is preliminary data.</text>
</comment>
<evidence type="ECO:0000313" key="4">
    <source>
        <dbReference type="Proteomes" id="UP000638188"/>
    </source>
</evidence>
<keyword evidence="2" id="KW-0812">Transmembrane</keyword>
<proteinExistence type="predicted"/>
<dbReference type="EMBL" id="BMFF01000002">
    <property type="protein sequence ID" value="GGC90979.1"/>
    <property type="molecule type" value="Genomic_DNA"/>
</dbReference>
<sequence length="248" mass="27960">MGRQDKEKVMRADRDDGPRRLNRGARNNSTKRAVIITAVLGGGLLLYLNGNGRDPTPSQVDSGHQENVVETERPAPSQPAQSVAVEAAPQPPRPTAEMTFWEHVERDRKRQATTVPPDPEREVVARQTTFNDTNYMPPKQVNIIQSVPVESTRRSTRTRAQGLSGSKAASILWEDARGNTSRWKTTFDFHNNRIDNSSFCLNLGKGSLSYRDCRKGAQQWLKGQCRSSGSISDEWRRMYCHAYSNFRT</sequence>
<keyword evidence="4" id="KW-1185">Reference proteome</keyword>
<feature type="compositionally biased region" description="Basic and acidic residues" evidence="1">
    <location>
        <begin position="1"/>
        <end position="19"/>
    </location>
</feature>
<dbReference type="Proteomes" id="UP000638188">
    <property type="component" value="Unassembled WGS sequence"/>
</dbReference>
<organism evidence="3 4">
    <name type="scientific">Halopseudomonas salina</name>
    <dbReference type="NCBI Taxonomy" id="1323744"/>
    <lineage>
        <taxon>Bacteria</taxon>
        <taxon>Pseudomonadati</taxon>
        <taxon>Pseudomonadota</taxon>
        <taxon>Gammaproteobacteria</taxon>
        <taxon>Pseudomonadales</taxon>
        <taxon>Pseudomonadaceae</taxon>
        <taxon>Halopseudomonas</taxon>
    </lineage>
</organism>
<name>A0ABQ1P533_9GAMM</name>
<accession>A0ABQ1P533</accession>
<reference evidence="4" key="1">
    <citation type="journal article" date="2019" name="Int. J. Syst. Evol. Microbiol.">
        <title>The Global Catalogue of Microorganisms (GCM) 10K type strain sequencing project: providing services to taxonomists for standard genome sequencing and annotation.</title>
        <authorList>
            <consortium name="The Broad Institute Genomics Platform"/>
            <consortium name="The Broad Institute Genome Sequencing Center for Infectious Disease"/>
            <person name="Wu L."/>
            <person name="Ma J."/>
        </authorList>
    </citation>
    <scope>NUCLEOTIDE SEQUENCE [LARGE SCALE GENOMIC DNA]</scope>
    <source>
        <strain evidence="4">CGMCC 1.12482</strain>
    </source>
</reference>
<keyword evidence="2" id="KW-0472">Membrane</keyword>
<feature type="transmembrane region" description="Helical" evidence="2">
    <location>
        <begin position="33"/>
        <end position="50"/>
    </location>
</feature>
<evidence type="ECO:0000256" key="1">
    <source>
        <dbReference type="SAM" id="MobiDB-lite"/>
    </source>
</evidence>